<reference evidence="1 2" key="1">
    <citation type="journal article" date="2015" name="Genome Biol.">
        <title>Comparative genomics of Steinernema reveals deeply conserved gene regulatory networks.</title>
        <authorList>
            <person name="Dillman A.R."/>
            <person name="Macchietto M."/>
            <person name="Porter C.F."/>
            <person name="Rogers A."/>
            <person name="Williams B."/>
            <person name="Antoshechkin I."/>
            <person name="Lee M.M."/>
            <person name="Goodwin Z."/>
            <person name="Lu X."/>
            <person name="Lewis E.E."/>
            <person name="Goodrich-Blair H."/>
            <person name="Stock S.P."/>
            <person name="Adams B.J."/>
            <person name="Sternberg P.W."/>
            <person name="Mortazavi A."/>
        </authorList>
    </citation>
    <scope>NUCLEOTIDE SEQUENCE [LARGE SCALE GENOMIC DNA]</scope>
    <source>
        <strain evidence="1 2">ALL</strain>
    </source>
</reference>
<dbReference type="EMBL" id="CM016762">
    <property type="protein sequence ID" value="TMS34977.1"/>
    <property type="molecule type" value="Genomic_DNA"/>
</dbReference>
<dbReference type="Proteomes" id="UP000298663">
    <property type="component" value="Chromosome X"/>
</dbReference>
<organism evidence="1 2">
    <name type="scientific">Steinernema carpocapsae</name>
    <name type="common">Entomopathogenic nematode</name>
    <dbReference type="NCBI Taxonomy" id="34508"/>
    <lineage>
        <taxon>Eukaryota</taxon>
        <taxon>Metazoa</taxon>
        <taxon>Ecdysozoa</taxon>
        <taxon>Nematoda</taxon>
        <taxon>Chromadorea</taxon>
        <taxon>Rhabditida</taxon>
        <taxon>Tylenchina</taxon>
        <taxon>Panagrolaimomorpha</taxon>
        <taxon>Strongyloidoidea</taxon>
        <taxon>Steinernematidae</taxon>
        <taxon>Steinernema</taxon>
    </lineage>
</organism>
<proteinExistence type="predicted"/>
<evidence type="ECO:0000313" key="2">
    <source>
        <dbReference type="Proteomes" id="UP000298663"/>
    </source>
</evidence>
<dbReference type="EMBL" id="AZBU02000001">
    <property type="protein sequence ID" value="TMS34977.1"/>
    <property type="molecule type" value="Genomic_DNA"/>
</dbReference>
<sequence length="121" mass="13896">MLLPNSSVNTKRVKSEHFLATPKATPLERLVEASPLAQKQREQRRLVDLLTCSIALTREPSKVIPAEFDEIWHISRVFDADSNDINLIGCSCEHLLKTFNIMNTYISFLKSYVRHVSVEQR</sequence>
<protein>
    <submittedName>
        <fullName evidence="1">Uncharacterized protein</fullName>
    </submittedName>
</protein>
<accession>A0A4U8US48</accession>
<evidence type="ECO:0000313" key="1">
    <source>
        <dbReference type="EMBL" id="TMS34977.1"/>
    </source>
</evidence>
<gene>
    <name evidence="1" type="ORF">L596_002467</name>
</gene>
<comment type="caution">
    <text evidence="1">The sequence shown here is derived from an EMBL/GenBank/DDBJ whole genome shotgun (WGS) entry which is preliminary data.</text>
</comment>
<name>A0A4U8US48_STECR</name>
<keyword evidence="2" id="KW-1185">Reference proteome</keyword>
<reference evidence="1 2" key="2">
    <citation type="journal article" date="2019" name="G3 (Bethesda)">
        <title>Hybrid Assembly of the Genome of the Entomopathogenic Nematode Steinernema carpocapsae Identifies the X-Chromosome.</title>
        <authorList>
            <person name="Serra L."/>
            <person name="Macchietto M."/>
            <person name="Macias-Munoz A."/>
            <person name="McGill C.J."/>
            <person name="Rodriguez I.M."/>
            <person name="Rodriguez B."/>
            <person name="Murad R."/>
            <person name="Mortazavi A."/>
        </authorList>
    </citation>
    <scope>NUCLEOTIDE SEQUENCE [LARGE SCALE GENOMIC DNA]</scope>
    <source>
        <strain evidence="1 2">ALL</strain>
    </source>
</reference>
<dbReference type="AlphaFoldDB" id="A0A4U8US48"/>